<dbReference type="Pfam" id="PF10310">
    <property type="entry name" value="DUF5427"/>
    <property type="match status" value="1"/>
</dbReference>
<dbReference type="PANTHER" id="PTHR28265:SF1">
    <property type="entry name" value="MAINTENANCE OF TELOMERE CAPPING PROTEIN 1"/>
    <property type="match status" value="1"/>
</dbReference>
<evidence type="ECO:0008006" key="4">
    <source>
        <dbReference type="Google" id="ProtNLM"/>
    </source>
</evidence>
<feature type="region of interest" description="Disordered" evidence="1">
    <location>
        <begin position="494"/>
        <end position="519"/>
    </location>
</feature>
<feature type="compositionally biased region" description="Low complexity" evidence="1">
    <location>
        <begin position="130"/>
        <end position="142"/>
    </location>
</feature>
<name>A0A2S4PMJ0_9PEZI</name>
<dbReference type="Proteomes" id="UP000237438">
    <property type="component" value="Unassembled WGS sequence"/>
</dbReference>
<keyword evidence="3" id="KW-1185">Reference proteome</keyword>
<dbReference type="PANTHER" id="PTHR28265">
    <property type="entry name" value="MAINTENANCE OF TELOMERE CAPPING PROTEIN 1"/>
    <property type="match status" value="1"/>
</dbReference>
<dbReference type="AlphaFoldDB" id="A0A2S4PMJ0"/>
<gene>
    <name evidence="2" type="ORF">EPUL_003927</name>
</gene>
<dbReference type="EMBL" id="PEDP01001782">
    <property type="protein sequence ID" value="POS83228.1"/>
    <property type="molecule type" value="Genomic_DNA"/>
</dbReference>
<feature type="compositionally biased region" description="Basic and acidic residues" evidence="1">
    <location>
        <begin position="113"/>
        <end position="128"/>
    </location>
</feature>
<feature type="region of interest" description="Disordered" evidence="1">
    <location>
        <begin position="60"/>
        <end position="142"/>
    </location>
</feature>
<protein>
    <recommendedName>
        <fullName evidence="4">Maintenance of telomere capping protein 1</fullName>
    </recommendedName>
</protein>
<reference evidence="2 3" key="1">
    <citation type="submission" date="2017-10" db="EMBL/GenBank/DDBJ databases">
        <title>Development of genomic resources for the powdery mildew, Erysiphe pulchra.</title>
        <authorList>
            <person name="Wadl P.A."/>
            <person name="Mack B.M."/>
            <person name="Moore G."/>
            <person name="Beltz S.B."/>
        </authorList>
    </citation>
    <scope>NUCLEOTIDE SEQUENCE [LARGE SCALE GENOMIC DNA]</scope>
    <source>
        <strain evidence="2">Cflorida</strain>
    </source>
</reference>
<proteinExistence type="predicted"/>
<sequence length="519" mass="57348">MATTKSKVTAPTDEELSQMLEKLEEDTVPTPLVKGINSKGSKALIPQAEQDILAELENLGAELPPSRPHTPRVKLSTKHVATTPIASSRTSEENTSVPRRSGDINRPINIGTTKHDRKIESPKPDKKTLTNQNSNSNSTASSGWWGSVFATATAAVKTAEAAMKEIQQNEEAKRWADQVKGNVGALRDIGGQISSRALPTFTNILHTLAPPISSHERLQIHITHDLINYPPLDPLIYSTFSRVMEQVEGGDLLVVQRGHESTVRRASEIGYTGGSNSWNSGPWWRENSKRRDIGAVKGLVEGTKLVRVSAETYANEYFNSHGGLEKAIQRATQDVSESNPIRSSDIFFAVQAIAYDAPEDLFQGSAQVEEEYGIVTEKDCCDELILFAIYLHDPVHNITFSTLSQSLPAQWIRWLETISKKSNVSDISSPSKSGFFKKDREEVRDDLPEEIADVIQSGGVDPREWVSEWIEETLSLSTGILAQRYVARRMGVSEKDTSKAKAKMKQVLRNEDEEASKAS</sequence>
<evidence type="ECO:0000256" key="1">
    <source>
        <dbReference type="SAM" id="MobiDB-lite"/>
    </source>
</evidence>
<feature type="compositionally biased region" description="Polar residues" evidence="1">
    <location>
        <begin position="84"/>
        <end position="98"/>
    </location>
</feature>
<evidence type="ECO:0000313" key="3">
    <source>
        <dbReference type="Proteomes" id="UP000237438"/>
    </source>
</evidence>
<organism evidence="2 3">
    <name type="scientific">Erysiphe pulchra</name>
    <dbReference type="NCBI Taxonomy" id="225359"/>
    <lineage>
        <taxon>Eukaryota</taxon>
        <taxon>Fungi</taxon>
        <taxon>Dikarya</taxon>
        <taxon>Ascomycota</taxon>
        <taxon>Pezizomycotina</taxon>
        <taxon>Leotiomycetes</taxon>
        <taxon>Erysiphales</taxon>
        <taxon>Erysiphaceae</taxon>
        <taxon>Erysiphe</taxon>
    </lineage>
</organism>
<dbReference type="STRING" id="225359.A0A2S4PMJ0"/>
<comment type="caution">
    <text evidence="2">The sequence shown here is derived from an EMBL/GenBank/DDBJ whole genome shotgun (WGS) entry which is preliminary data.</text>
</comment>
<accession>A0A2S4PMJ0</accession>
<dbReference type="InterPro" id="IPR018814">
    <property type="entry name" value="DUF5427"/>
</dbReference>
<evidence type="ECO:0000313" key="2">
    <source>
        <dbReference type="EMBL" id="POS83228.1"/>
    </source>
</evidence>
<dbReference type="OrthoDB" id="5594977at2759"/>